<sequence length="83" mass="9717">MECQGDPESEASKQWNSRLSEGTTVIVFNEPSIYIYHFPNFVRLVEPCHWQVTTLSNKFEPVAFHLEFSFIQLIKPFLFYGSI</sequence>
<evidence type="ECO:0000313" key="1">
    <source>
        <dbReference type="EMBL" id="ACU20266.1"/>
    </source>
</evidence>
<dbReference type="AlphaFoldDB" id="C6TEL4"/>
<name>C6TEL4_SOYBN</name>
<accession>C6TEL4</accession>
<reference evidence="1" key="1">
    <citation type="submission" date="2009-08" db="EMBL/GenBank/DDBJ databases">
        <authorList>
            <person name="Cheung F."/>
            <person name="Xiao Y."/>
            <person name="Chan A."/>
            <person name="Moskal W."/>
            <person name="Town C.D."/>
        </authorList>
    </citation>
    <scope>NUCLEOTIDE SEQUENCE</scope>
</reference>
<organism evidence="1">
    <name type="scientific">Glycine max</name>
    <name type="common">Soybean</name>
    <name type="synonym">Glycine hispida</name>
    <dbReference type="NCBI Taxonomy" id="3847"/>
    <lineage>
        <taxon>Eukaryota</taxon>
        <taxon>Viridiplantae</taxon>
        <taxon>Streptophyta</taxon>
        <taxon>Embryophyta</taxon>
        <taxon>Tracheophyta</taxon>
        <taxon>Spermatophyta</taxon>
        <taxon>Magnoliopsida</taxon>
        <taxon>eudicotyledons</taxon>
        <taxon>Gunneridae</taxon>
        <taxon>Pentapetalae</taxon>
        <taxon>rosids</taxon>
        <taxon>fabids</taxon>
        <taxon>Fabales</taxon>
        <taxon>Fabaceae</taxon>
        <taxon>Papilionoideae</taxon>
        <taxon>50 kb inversion clade</taxon>
        <taxon>NPAAA clade</taxon>
        <taxon>indigoferoid/millettioid clade</taxon>
        <taxon>Phaseoleae</taxon>
        <taxon>Glycine</taxon>
        <taxon>Glycine subgen. Soja</taxon>
    </lineage>
</organism>
<dbReference type="EMBL" id="BT096037">
    <property type="protein sequence ID" value="ACU20266.1"/>
    <property type="molecule type" value="mRNA"/>
</dbReference>
<proteinExistence type="evidence at transcript level"/>
<protein>
    <submittedName>
        <fullName evidence="1">Uncharacterized protein</fullName>
    </submittedName>
</protein>